<evidence type="ECO:0000313" key="4">
    <source>
        <dbReference type="EMBL" id="GHH66303.1"/>
    </source>
</evidence>
<dbReference type="SUPFAM" id="SSF55874">
    <property type="entry name" value="ATPase domain of HSP90 chaperone/DNA topoisomerase II/histidine kinase"/>
    <property type="match status" value="1"/>
</dbReference>
<dbReference type="EMBL" id="BNBO01000007">
    <property type="protein sequence ID" value="GHH66303.1"/>
    <property type="molecule type" value="Genomic_DNA"/>
</dbReference>
<proteinExistence type="predicted"/>
<dbReference type="PANTHER" id="PTHR35526">
    <property type="entry name" value="ANTI-SIGMA-F FACTOR RSBW-RELATED"/>
    <property type="match status" value="1"/>
</dbReference>
<evidence type="ECO:0000259" key="3">
    <source>
        <dbReference type="Pfam" id="PF13581"/>
    </source>
</evidence>
<dbReference type="CDD" id="cd16936">
    <property type="entry name" value="HATPase_RsbW-like"/>
    <property type="match status" value="1"/>
</dbReference>
<keyword evidence="1" id="KW-0418">Kinase</keyword>
<keyword evidence="1" id="KW-0808">Transferase</keyword>
<evidence type="ECO:0000256" key="2">
    <source>
        <dbReference type="SAM" id="MobiDB-lite"/>
    </source>
</evidence>
<keyword evidence="5" id="KW-1185">Reference proteome</keyword>
<reference evidence="4" key="2">
    <citation type="submission" date="2020-09" db="EMBL/GenBank/DDBJ databases">
        <authorList>
            <person name="Sun Q."/>
            <person name="Ohkuma M."/>
        </authorList>
    </citation>
    <scope>NUCLEOTIDE SEQUENCE</scope>
    <source>
        <strain evidence="4">JCM 4646</strain>
    </source>
</reference>
<evidence type="ECO:0000313" key="5">
    <source>
        <dbReference type="Proteomes" id="UP000617734"/>
    </source>
</evidence>
<dbReference type="InterPro" id="IPR036890">
    <property type="entry name" value="HATPase_C_sf"/>
</dbReference>
<dbReference type="AlphaFoldDB" id="A0A919KNN7"/>
<feature type="domain" description="Histidine kinase/HSP90-like ATPase" evidence="3">
    <location>
        <begin position="26"/>
        <end position="132"/>
    </location>
</feature>
<dbReference type="Gene3D" id="3.30.565.10">
    <property type="entry name" value="Histidine kinase-like ATPase, C-terminal domain"/>
    <property type="match status" value="1"/>
</dbReference>
<protein>
    <submittedName>
        <fullName evidence="4">ATPase</fullName>
    </submittedName>
</protein>
<comment type="caution">
    <text evidence="4">The sequence shown here is derived from an EMBL/GenBank/DDBJ whole genome shotgun (WGS) entry which is preliminary data.</text>
</comment>
<gene>
    <name evidence="4" type="ORF">GCM10018781_20030</name>
</gene>
<keyword evidence="1" id="KW-0723">Serine/threonine-protein kinase</keyword>
<accession>A0A919KNN7</accession>
<dbReference type="InterPro" id="IPR050267">
    <property type="entry name" value="Anti-sigma-factor_SerPK"/>
</dbReference>
<dbReference type="Proteomes" id="UP000617734">
    <property type="component" value="Unassembled WGS sequence"/>
</dbReference>
<dbReference type="GO" id="GO:0004674">
    <property type="term" value="F:protein serine/threonine kinase activity"/>
    <property type="evidence" value="ECO:0007669"/>
    <property type="project" value="UniProtKB-KW"/>
</dbReference>
<dbReference type="InterPro" id="IPR003594">
    <property type="entry name" value="HATPase_dom"/>
</dbReference>
<sequence length="162" mass="16909">MPQRAGVPKAGQRRRLALLAVPGPVGRGRHFARQALEDWGWADADTLTDDILLIVSELLANACIHGGGPRELVLTASPEGLRVEVLDHEATLPSPRPPHLTTAPGGHGLHIVARLSERWGADLHPGGKSVWAELGAARLRSREPAGPGVTGSPAGRGSAPAV</sequence>
<name>A0A919KNN7_9ACTN</name>
<dbReference type="Pfam" id="PF13581">
    <property type="entry name" value="HATPase_c_2"/>
    <property type="match status" value="1"/>
</dbReference>
<reference evidence="4" key="1">
    <citation type="journal article" date="2014" name="Int. J. Syst. Evol. Microbiol.">
        <title>Complete genome sequence of Corynebacterium casei LMG S-19264T (=DSM 44701T), isolated from a smear-ripened cheese.</title>
        <authorList>
            <consortium name="US DOE Joint Genome Institute (JGI-PGF)"/>
            <person name="Walter F."/>
            <person name="Albersmeier A."/>
            <person name="Kalinowski J."/>
            <person name="Ruckert C."/>
        </authorList>
    </citation>
    <scope>NUCLEOTIDE SEQUENCE</scope>
    <source>
        <strain evidence="4">JCM 4646</strain>
    </source>
</reference>
<feature type="region of interest" description="Disordered" evidence="2">
    <location>
        <begin position="140"/>
        <end position="162"/>
    </location>
</feature>
<dbReference type="PANTHER" id="PTHR35526:SF3">
    <property type="entry name" value="ANTI-SIGMA-F FACTOR RSBW"/>
    <property type="match status" value="1"/>
</dbReference>
<evidence type="ECO:0000256" key="1">
    <source>
        <dbReference type="ARBA" id="ARBA00022527"/>
    </source>
</evidence>
<organism evidence="4 5">
    <name type="scientific">Kitasatospora indigofera</name>
    <dbReference type="NCBI Taxonomy" id="67307"/>
    <lineage>
        <taxon>Bacteria</taxon>
        <taxon>Bacillati</taxon>
        <taxon>Actinomycetota</taxon>
        <taxon>Actinomycetes</taxon>
        <taxon>Kitasatosporales</taxon>
        <taxon>Streptomycetaceae</taxon>
        <taxon>Kitasatospora</taxon>
    </lineage>
</organism>